<dbReference type="Gene3D" id="3.40.30.10">
    <property type="entry name" value="Glutaredoxin"/>
    <property type="match status" value="1"/>
</dbReference>
<dbReference type="CDD" id="cd03192">
    <property type="entry name" value="GST_C_Sigma_like"/>
    <property type="match status" value="1"/>
</dbReference>
<gene>
    <name evidence="7" type="ORF">ODALV1_LOCUS7532</name>
</gene>
<evidence type="ECO:0000256" key="3">
    <source>
        <dbReference type="ARBA" id="ARBA00038317"/>
    </source>
</evidence>
<keyword evidence="8" id="KW-1185">Reference proteome</keyword>
<evidence type="ECO:0000256" key="4">
    <source>
        <dbReference type="ARBA" id="ARBA00047960"/>
    </source>
</evidence>
<dbReference type="SUPFAM" id="SSF47616">
    <property type="entry name" value="GST C-terminal domain-like"/>
    <property type="match status" value="1"/>
</dbReference>
<dbReference type="SFLD" id="SFLDS00019">
    <property type="entry name" value="Glutathione_Transferase_(cytos"/>
    <property type="match status" value="1"/>
</dbReference>
<evidence type="ECO:0000313" key="8">
    <source>
        <dbReference type="Proteomes" id="UP001642540"/>
    </source>
</evidence>
<proteinExistence type="inferred from homology"/>
<dbReference type="PROSITE" id="PS50404">
    <property type="entry name" value="GST_NTER"/>
    <property type="match status" value="1"/>
</dbReference>
<dbReference type="Proteomes" id="UP001642540">
    <property type="component" value="Unassembled WGS sequence"/>
</dbReference>
<dbReference type="InterPro" id="IPR004045">
    <property type="entry name" value="Glutathione_S-Trfase_N"/>
</dbReference>
<dbReference type="InterPro" id="IPR050213">
    <property type="entry name" value="GST_superfamily"/>
</dbReference>
<comment type="catalytic activity">
    <reaction evidence="4">
        <text>RX + glutathione = an S-substituted glutathione + a halide anion + H(+)</text>
        <dbReference type="Rhea" id="RHEA:16437"/>
        <dbReference type="ChEBI" id="CHEBI:15378"/>
        <dbReference type="ChEBI" id="CHEBI:16042"/>
        <dbReference type="ChEBI" id="CHEBI:17792"/>
        <dbReference type="ChEBI" id="CHEBI:57925"/>
        <dbReference type="ChEBI" id="CHEBI:90779"/>
        <dbReference type="EC" id="2.5.1.18"/>
    </reaction>
</comment>
<dbReference type="EMBL" id="CAXLJM020000024">
    <property type="protein sequence ID" value="CAL8090029.1"/>
    <property type="molecule type" value="Genomic_DNA"/>
</dbReference>
<dbReference type="SUPFAM" id="SSF52833">
    <property type="entry name" value="Thioredoxin-like"/>
    <property type="match status" value="1"/>
</dbReference>
<dbReference type="SFLD" id="SFLDG01205">
    <property type="entry name" value="AMPS.1"/>
    <property type="match status" value="1"/>
</dbReference>
<name>A0ABP1Q5G0_9HEXA</name>
<dbReference type="InterPro" id="IPR040079">
    <property type="entry name" value="Glutathione_S-Trfase"/>
</dbReference>
<dbReference type="PANTHER" id="PTHR11571">
    <property type="entry name" value="GLUTATHIONE S-TRANSFERASE"/>
    <property type="match status" value="1"/>
</dbReference>
<evidence type="ECO:0000259" key="6">
    <source>
        <dbReference type="PROSITE" id="PS50405"/>
    </source>
</evidence>
<reference evidence="7 8" key="1">
    <citation type="submission" date="2024-08" db="EMBL/GenBank/DDBJ databases">
        <authorList>
            <person name="Cucini C."/>
            <person name="Frati F."/>
        </authorList>
    </citation>
    <scope>NUCLEOTIDE SEQUENCE [LARGE SCALE GENOMIC DNA]</scope>
</reference>
<dbReference type="CDD" id="cd03039">
    <property type="entry name" value="GST_N_Sigma_like"/>
    <property type="match status" value="1"/>
</dbReference>
<dbReference type="PANTHER" id="PTHR11571:SF224">
    <property type="entry name" value="HEMATOPOIETIC PROSTAGLANDIN D SYNTHASE"/>
    <property type="match status" value="1"/>
</dbReference>
<evidence type="ECO:0000256" key="1">
    <source>
        <dbReference type="ARBA" id="ARBA00012452"/>
    </source>
</evidence>
<sequence length="202" mass="23913">MSDSSPKYRLVYFDVRALAEPIRWIFAYSGTPFVDDRIPWDYPTWFGTRKANFSSTVGQIPVLHEEGKRELCQSHVISRYLAKKFALVGDNEWDEARVDEVVSLVHDLFITWRTTLFEKDPERKKQMKVILDTKFKLYYAKFSSILEEQPGDFILGNKVTHADFWLANFISIWDEPMVKLCFIFFNWLSTFKKHGIRKHSKQ</sequence>
<evidence type="ECO:0000256" key="2">
    <source>
        <dbReference type="ARBA" id="ARBA00022679"/>
    </source>
</evidence>
<dbReference type="SFLD" id="SFLDG00363">
    <property type="entry name" value="AMPS_(cytGST):_Alpha-__Mu-__Pi"/>
    <property type="match status" value="1"/>
</dbReference>
<keyword evidence="2" id="KW-0808">Transferase</keyword>
<accession>A0ABP1Q5G0</accession>
<feature type="domain" description="GST N-terminal" evidence="5">
    <location>
        <begin position="6"/>
        <end position="89"/>
    </location>
</feature>
<feature type="domain" description="GST C-terminal" evidence="6">
    <location>
        <begin position="91"/>
        <end position="202"/>
    </location>
</feature>
<comment type="caution">
    <text evidence="7">The sequence shown here is derived from an EMBL/GenBank/DDBJ whole genome shotgun (WGS) entry which is preliminary data.</text>
</comment>
<protein>
    <recommendedName>
        <fullName evidence="1">glutathione transferase</fullName>
        <ecNumber evidence="1">2.5.1.18</ecNumber>
    </recommendedName>
</protein>
<evidence type="ECO:0000259" key="5">
    <source>
        <dbReference type="PROSITE" id="PS50404"/>
    </source>
</evidence>
<dbReference type="InterPro" id="IPR004046">
    <property type="entry name" value="GST_C"/>
</dbReference>
<dbReference type="EC" id="2.5.1.18" evidence="1"/>
<comment type="similarity">
    <text evidence="3">Belongs to the GST superfamily. Sigma family.</text>
</comment>
<dbReference type="Pfam" id="PF14497">
    <property type="entry name" value="GST_C_3"/>
    <property type="match status" value="1"/>
</dbReference>
<dbReference type="InterPro" id="IPR036249">
    <property type="entry name" value="Thioredoxin-like_sf"/>
</dbReference>
<evidence type="ECO:0000313" key="7">
    <source>
        <dbReference type="EMBL" id="CAL8090029.1"/>
    </source>
</evidence>
<organism evidence="7 8">
    <name type="scientific">Orchesella dallaii</name>
    <dbReference type="NCBI Taxonomy" id="48710"/>
    <lineage>
        <taxon>Eukaryota</taxon>
        <taxon>Metazoa</taxon>
        <taxon>Ecdysozoa</taxon>
        <taxon>Arthropoda</taxon>
        <taxon>Hexapoda</taxon>
        <taxon>Collembola</taxon>
        <taxon>Entomobryomorpha</taxon>
        <taxon>Entomobryoidea</taxon>
        <taxon>Orchesellidae</taxon>
        <taxon>Orchesellinae</taxon>
        <taxon>Orchesella</taxon>
    </lineage>
</organism>
<dbReference type="PROSITE" id="PS50405">
    <property type="entry name" value="GST_CTER"/>
    <property type="match status" value="1"/>
</dbReference>
<dbReference type="Gene3D" id="1.20.1050.10">
    <property type="match status" value="1"/>
</dbReference>
<dbReference type="InterPro" id="IPR010987">
    <property type="entry name" value="Glutathione-S-Trfase_C-like"/>
</dbReference>
<dbReference type="InterPro" id="IPR036282">
    <property type="entry name" value="Glutathione-S-Trfase_C_sf"/>
</dbReference>